<protein>
    <submittedName>
        <fullName evidence="1">Uncharacterized protein</fullName>
    </submittedName>
</protein>
<reference evidence="1 2" key="1">
    <citation type="journal article" date="2014" name="Am. J. Bot.">
        <title>Genome assembly and annotation for red clover (Trifolium pratense; Fabaceae).</title>
        <authorList>
            <person name="Istvanek J."/>
            <person name="Jaros M."/>
            <person name="Krenek A."/>
            <person name="Repkova J."/>
        </authorList>
    </citation>
    <scope>NUCLEOTIDE SEQUENCE [LARGE SCALE GENOMIC DNA]</scope>
    <source>
        <strain evidence="2">cv. Tatra</strain>
        <tissue evidence="1">Young leaves</tissue>
    </source>
</reference>
<accession>A0A2K3PJY4</accession>
<dbReference type="EMBL" id="ASHM01007800">
    <property type="protein sequence ID" value="PNY15590.1"/>
    <property type="molecule type" value="Genomic_DNA"/>
</dbReference>
<evidence type="ECO:0000313" key="1">
    <source>
        <dbReference type="EMBL" id="PNY15590.1"/>
    </source>
</evidence>
<comment type="caution">
    <text evidence="1">The sequence shown here is derived from an EMBL/GenBank/DDBJ whole genome shotgun (WGS) entry which is preliminary data.</text>
</comment>
<evidence type="ECO:0000313" key="2">
    <source>
        <dbReference type="Proteomes" id="UP000236291"/>
    </source>
</evidence>
<gene>
    <name evidence="1" type="ORF">L195_g012289</name>
</gene>
<dbReference type="AlphaFoldDB" id="A0A2K3PJY4"/>
<reference evidence="1 2" key="2">
    <citation type="journal article" date="2017" name="Front. Plant Sci.">
        <title>Gene Classification and Mining of Molecular Markers Useful in Red Clover (Trifolium pratense) Breeding.</title>
        <authorList>
            <person name="Istvanek J."/>
            <person name="Dluhosova J."/>
            <person name="Dluhos P."/>
            <person name="Patkova L."/>
            <person name="Nedelnik J."/>
            <person name="Repkova J."/>
        </authorList>
    </citation>
    <scope>NUCLEOTIDE SEQUENCE [LARGE SCALE GENOMIC DNA]</scope>
    <source>
        <strain evidence="2">cv. Tatra</strain>
        <tissue evidence="1">Young leaves</tissue>
    </source>
</reference>
<sequence>MKPDKWEGWINLAMLEEGQAKFNKKFITTIPFSEGVNDVNLPILIEKIFDVLDQSSIRVKP</sequence>
<dbReference type="Proteomes" id="UP000236291">
    <property type="component" value="Unassembled WGS sequence"/>
</dbReference>
<name>A0A2K3PJY4_TRIPR</name>
<proteinExistence type="predicted"/>
<organism evidence="1 2">
    <name type="scientific">Trifolium pratense</name>
    <name type="common">Red clover</name>
    <dbReference type="NCBI Taxonomy" id="57577"/>
    <lineage>
        <taxon>Eukaryota</taxon>
        <taxon>Viridiplantae</taxon>
        <taxon>Streptophyta</taxon>
        <taxon>Embryophyta</taxon>
        <taxon>Tracheophyta</taxon>
        <taxon>Spermatophyta</taxon>
        <taxon>Magnoliopsida</taxon>
        <taxon>eudicotyledons</taxon>
        <taxon>Gunneridae</taxon>
        <taxon>Pentapetalae</taxon>
        <taxon>rosids</taxon>
        <taxon>fabids</taxon>
        <taxon>Fabales</taxon>
        <taxon>Fabaceae</taxon>
        <taxon>Papilionoideae</taxon>
        <taxon>50 kb inversion clade</taxon>
        <taxon>NPAAA clade</taxon>
        <taxon>Hologalegina</taxon>
        <taxon>IRL clade</taxon>
        <taxon>Trifolieae</taxon>
        <taxon>Trifolium</taxon>
    </lineage>
</organism>